<protein>
    <submittedName>
        <fullName evidence="1">Uncharacterized protein</fullName>
    </submittedName>
</protein>
<keyword evidence="2" id="KW-1185">Reference proteome</keyword>
<accession>A0A7W6CF71</accession>
<dbReference type="AlphaFoldDB" id="A0A7W6CF71"/>
<comment type="caution">
    <text evidence="1">The sequence shown here is derived from an EMBL/GenBank/DDBJ whole genome shotgun (WGS) entry which is preliminary data.</text>
</comment>
<evidence type="ECO:0000313" key="1">
    <source>
        <dbReference type="EMBL" id="MBB3955428.1"/>
    </source>
</evidence>
<evidence type="ECO:0000313" key="2">
    <source>
        <dbReference type="Proteomes" id="UP000548867"/>
    </source>
</evidence>
<reference evidence="1 2" key="1">
    <citation type="submission" date="2020-08" db="EMBL/GenBank/DDBJ databases">
        <title>Genomic Encyclopedia of Type Strains, Phase IV (KMG-IV): sequencing the most valuable type-strain genomes for metagenomic binning, comparative biology and taxonomic classification.</title>
        <authorList>
            <person name="Goeker M."/>
        </authorList>
    </citation>
    <scope>NUCLEOTIDE SEQUENCE [LARGE SCALE GENOMIC DNA]</scope>
    <source>
        <strain evidence="1 2">DSM 27057</strain>
    </source>
</reference>
<sequence length="39" mass="4101">MTVLLAMADAAQIGRGAGNVHASLRDIAVGWFYGVFALH</sequence>
<gene>
    <name evidence="1" type="ORF">GGR38_002382</name>
</gene>
<dbReference type="Proteomes" id="UP000548867">
    <property type="component" value="Unassembled WGS sequence"/>
</dbReference>
<name>A0A7W6CF71_9SPHN</name>
<proteinExistence type="predicted"/>
<organism evidence="1 2">
    <name type="scientific">Novosphingobium sediminicola</name>
    <dbReference type="NCBI Taxonomy" id="563162"/>
    <lineage>
        <taxon>Bacteria</taxon>
        <taxon>Pseudomonadati</taxon>
        <taxon>Pseudomonadota</taxon>
        <taxon>Alphaproteobacteria</taxon>
        <taxon>Sphingomonadales</taxon>
        <taxon>Sphingomonadaceae</taxon>
        <taxon>Novosphingobium</taxon>
    </lineage>
</organism>
<dbReference type="EMBL" id="JACIDX010000008">
    <property type="protein sequence ID" value="MBB3955428.1"/>
    <property type="molecule type" value="Genomic_DNA"/>
</dbReference>